<evidence type="ECO:0000313" key="5">
    <source>
        <dbReference type="Proteomes" id="UP000586254"/>
    </source>
</evidence>
<reference evidence="4 5" key="1">
    <citation type="submission" date="2020-07" db="EMBL/GenBank/DDBJ databases">
        <title>Organ Donor 1.</title>
        <authorList>
            <person name="Marsh A.J."/>
            <person name="Azcarate-Peril M.A."/>
        </authorList>
    </citation>
    <scope>NUCLEOTIDE SEQUENCE [LARGE SCALE GENOMIC DNA]</scope>
    <source>
        <strain evidence="4 5">AMC0717</strain>
    </source>
</reference>
<gene>
    <name evidence="4" type="ORF">H0N91_07440</name>
</gene>
<dbReference type="Pfam" id="PF06253">
    <property type="entry name" value="MTTB"/>
    <property type="match status" value="1"/>
</dbReference>
<dbReference type="AlphaFoldDB" id="A0A1I5N505"/>
<dbReference type="GO" id="GO:0008168">
    <property type="term" value="F:methyltransferase activity"/>
    <property type="evidence" value="ECO:0007669"/>
    <property type="project" value="UniProtKB-KW"/>
</dbReference>
<evidence type="ECO:0000313" key="4">
    <source>
        <dbReference type="EMBL" id="NZA37979.1"/>
    </source>
</evidence>
<dbReference type="InterPro" id="IPR010426">
    <property type="entry name" value="MTTB_MeTrfase"/>
</dbReference>
<dbReference type="Proteomes" id="UP000586254">
    <property type="component" value="Unassembled WGS sequence"/>
</dbReference>
<accession>A0A1I5N505</accession>
<dbReference type="GO" id="GO:0015948">
    <property type="term" value="P:methanogenesis"/>
    <property type="evidence" value="ECO:0007669"/>
    <property type="project" value="InterPro"/>
</dbReference>
<proteinExistence type="inferred from homology"/>
<dbReference type="GO" id="GO:0032259">
    <property type="term" value="P:methylation"/>
    <property type="evidence" value="ECO:0007669"/>
    <property type="project" value="UniProtKB-KW"/>
</dbReference>
<comment type="caution">
    <text evidence="4">The sequence shown here is derived from an EMBL/GenBank/DDBJ whole genome shotgun (WGS) entry which is preliminary data.</text>
</comment>
<sequence length="486" mass="54101">MIRNSLTDVFFTKDDVENLHEGVLRVLSEVGVKIENDEALEIFKQHGARVEDGTVYIGEALLNKALETVPANFELQGFDRTVQVGLDHDPVVIPTNGTPLVLNFDGSYSDTNTDDLVNFYKLIDTSDVMQVTSEIAVDVPGLDKTKDSLLAQTALLMKYSHKPIYNILGATIHNYKKGSVAQGVRENIQFAKKYYGYDDKYVIYSGTCVISPLGVGWEAMDHFMGFIKENQPISITACSMTNLTAPGSLYGSVVEDAAAILSIVVLSQLMNPGLPILYTSLSSMSDMRYVQLCMGAPEFALITLGHIALANFYKIPVRVGGALGDAFKADYQAGVESFVGLMAPMLSQAAMIPHGCGTMGSFNLTSYEKFIMDEETIRYLMRLRRGFEVSDKRKEKALKDITKVGPRGNFLGGRTPKEYREDNYLASEVFNRKGCKENTREEQGDIRDRAKKAYDARMEAYELPDTTLEQKKLLNTELPEQYKFDL</sequence>
<evidence type="ECO:0000256" key="1">
    <source>
        <dbReference type="ARBA" id="ARBA00007137"/>
    </source>
</evidence>
<name>A0A1I5N505_9FIRM</name>
<organism evidence="4 5">
    <name type="scientific">Eubacterium callanderi</name>
    <dbReference type="NCBI Taxonomy" id="53442"/>
    <lineage>
        <taxon>Bacteria</taxon>
        <taxon>Bacillati</taxon>
        <taxon>Bacillota</taxon>
        <taxon>Clostridia</taxon>
        <taxon>Eubacteriales</taxon>
        <taxon>Eubacteriaceae</taxon>
        <taxon>Eubacterium</taxon>
    </lineage>
</organism>
<dbReference type="EMBL" id="JACCKS010000007">
    <property type="protein sequence ID" value="NZA37979.1"/>
    <property type="molecule type" value="Genomic_DNA"/>
</dbReference>
<evidence type="ECO:0000256" key="2">
    <source>
        <dbReference type="ARBA" id="ARBA00022603"/>
    </source>
</evidence>
<dbReference type="RefSeq" id="WP_090414075.1">
    <property type="nucleotide sequence ID" value="NZ_FOWI01000007.1"/>
</dbReference>
<evidence type="ECO:0000256" key="3">
    <source>
        <dbReference type="ARBA" id="ARBA00022679"/>
    </source>
</evidence>
<protein>
    <submittedName>
        <fullName evidence="4">Trimethylamine methyltransferase family protein</fullName>
    </submittedName>
</protein>
<keyword evidence="2 4" id="KW-0489">Methyltransferase</keyword>
<dbReference type="InterPro" id="IPR038601">
    <property type="entry name" value="MttB-like_sf"/>
</dbReference>
<dbReference type="Gene3D" id="3.20.20.480">
    <property type="entry name" value="Trimethylamine methyltransferase-like"/>
    <property type="match status" value="1"/>
</dbReference>
<comment type="similarity">
    <text evidence="1">Belongs to the trimethylamine methyltransferase family.</text>
</comment>
<keyword evidence="3 4" id="KW-0808">Transferase</keyword>